<proteinExistence type="predicted"/>
<keyword evidence="3" id="KW-1185">Reference proteome</keyword>
<name>A0A1I6L4A6_9RHOB</name>
<dbReference type="InterPro" id="IPR007138">
    <property type="entry name" value="ABM_dom"/>
</dbReference>
<dbReference type="InterPro" id="IPR050744">
    <property type="entry name" value="AI-2_Isomerase_LsrG"/>
</dbReference>
<evidence type="ECO:0000313" key="3">
    <source>
        <dbReference type="Proteomes" id="UP000198926"/>
    </source>
</evidence>
<sequence>MIAVCVTLEIKSGSMDNFMPLLRANASTSLALERECHRFDIATDSERPESVFLYELYTDRSAFEAHLASAHFLEFDRASADMVAKKDVTIWGKVEE</sequence>
<dbReference type="PANTHER" id="PTHR33336:SF3">
    <property type="entry name" value="ABM DOMAIN-CONTAINING PROTEIN"/>
    <property type="match status" value="1"/>
</dbReference>
<dbReference type="RefSeq" id="WP_090202750.1">
    <property type="nucleotide sequence ID" value="NZ_FOZM01000001.1"/>
</dbReference>
<protein>
    <submittedName>
        <fullName evidence="2">Quinol monooxygenase YgiN</fullName>
    </submittedName>
</protein>
<dbReference type="STRING" id="1123755.SAMN05444714_0164"/>
<dbReference type="Pfam" id="PF03992">
    <property type="entry name" value="ABM"/>
    <property type="match status" value="1"/>
</dbReference>
<dbReference type="AlphaFoldDB" id="A0A1I6L4A6"/>
<reference evidence="2 3" key="1">
    <citation type="submission" date="2016-10" db="EMBL/GenBank/DDBJ databases">
        <authorList>
            <person name="de Groot N.N."/>
        </authorList>
    </citation>
    <scope>NUCLEOTIDE SEQUENCE [LARGE SCALE GENOMIC DNA]</scope>
    <source>
        <strain evidence="2 3">DSM 29433</strain>
    </source>
</reference>
<feature type="domain" description="ABM" evidence="1">
    <location>
        <begin position="2"/>
        <end position="91"/>
    </location>
</feature>
<dbReference type="OrthoDB" id="9812754at2"/>
<dbReference type="PANTHER" id="PTHR33336">
    <property type="entry name" value="QUINOL MONOOXYGENASE YGIN-RELATED"/>
    <property type="match status" value="1"/>
</dbReference>
<evidence type="ECO:0000313" key="2">
    <source>
        <dbReference type="EMBL" id="SFR98289.1"/>
    </source>
</evidence>
<accession>A0A1I6L4A6</accession>
<keyword evidence="2" id="KW-0560">Oxidoreductase</keyword>
<dbReference type="Gene3D" id="3.30.70.100">
    <property type="match status" value="1"/>
</dbReference>
<dbReference type="Proteomes" id="UP000198926">
    <property type="component" value="Unassembled WGS sequence"/>
</dbReference>
<dbReference type="EMBL" id="FOZM01000001">
    <property type="protein sequence ID" value="SFR98289.1"/>
    <property type="molecule type" value="Genomic_DNA"/>
</dbReference>
<organism evidence="2 3">
    <name type="scientific">Yoonia litorea</name>
    <dbReference type="NCBI Taxonomy" id="1123755"/>
    <lineage>
        <taxon>Bacteria</taxon>
        <taxon>Pseudomonadati</taxon>
        <taxon>Pseudomonadota</taxon>
        <taxon>Alphaproteobacteria</taxon>
        <taxon>Rhodobacterales</taxon>
        <taxon>Paracoccaceae</taxon>
        <taxon>Yoonia</taxon>
    </lineage>
</organism>
<dbReference type="PROSITE" id="PS51725">
    <property type="entry name" value="ABM"/>
    <property type="match status" value="1"/>
</dbReference>
<evidence type="ECO:0000259" key="1">
    <source>
        <dbReference type="PROSITE" id="PS51725"/>
    </source>
</evidence>
<dbReference type="GO" id="GO:0004497">
    <property type="term" value="F:monooxygenase activity"/>
    <property type="evidence" value="ECO:0007669"/>
    <property type="project" value="UniProtKB-KW"/>
</dbReference>
<dbReference type="InterPro" id="IPR011008">
    <property type="entry name" value="Dimeric_a/b-barrel"/>
</dbReference>
<gene>
    <name evidence="2" type="ORF">SAMN05444714_0164</name>
</gene>
<keyword evidence="2" id="KW-0503">Monooxygenase</keyword>
<dbReference type="SUPFAM" id="SSF54909">
    <property type="entry name" value="Dimeric alpha+beta barrel"/>
    <property type="match status" value="1"/>
</dbReference>